<evidence type="ECO:0000313" key="2">
    <source>
        <dbReference type="Proteomes" id="UP000663891"/>
    </source>
</evidence>
<proteinExistence type="predicted"/>
<reference evidence="1" key="1">
    <citation type="submission" date="2021-02" db="EMBL/GenBank/DDBJ databases">
        <authorList>
            <person name="Nowell W R."/>
        </authorList>
    </citation>
    <scope>NUCLEOTIDE SEQUENCE</scope>
</reference>
<accession>A0A815FWX7</accession>
<dbReference type="Proteomes" id="UP000663891">
    <property type="component" value="Unassembled WGS sequence"/>
</dbReference>
<dbReference type="EMBL" id="CAJNON010000604">
    <property type="protein sequence ID" value="CAF1330992.1"/>
    <property type="molecule type" value="Genomic_DNA"/>
</dbReference>
<sequence>AVIASVIAFVGMAVYIAEAVARNRKSRII</sequence>
<evidence type="ECO:0000313" key="1">
    <source>
        <dbReference type="EMBL" id="CAF1330992.1"/>
    </source>
</evidence>
<organism evidence="1 2">
    <name type="scientific">Adineta steineri</name>
    <dbReference type="NCBI Taxonomy" id="433720"/>
    <lineage>
        <taxon>Eukaryota</taxon>
        <taxon>Metazoa</taxon>
        <taxon>Spiralia</taxon>
        <taxon>Gnathifera</taxon>
        <taxon>Rotifera</taxon>
        <taxon>Eurotatoria</taxon>
        <taxon>Bdelloidea</taxon>
        <taxon>Adinetida</taxon>
        <taxon>Adinetidae</taxon>
        <taxon>Adineta</taxon>
    </lineage>
</organism>
<feature type="non-terminal residue" evidence="1">
    <location>
        <position position="1"/>
    </location>
</feature>
<comment type="caution">
    <text evidence="1">The sequence shown here is derived from an EMBL/GenBank/DDBJ whole genome shotgun (WGS) entry which is preliminary data.</text>
</comment>
<protein>
    <submittedName>
        <fullName evidence="1">Uncharacterized protein</fullName>
    </submittedName>
</protein>
<name>A0A815FWX7_9BILA</name>
<gene>
    <name evidence="1" type="ORF">VCS650_LOCUS32682</name>
</gene>
<dbReference type="AlphaFoldDB" id="A0A815FWX7"/>